<evidence type="ECO:0000313" key="3">
    <source>
        <dbReference type="Proteomes" id="UP000070700"/>
    </source>
</evidence>
<dbReference type="Proteomes" id="UP000070700">
    <property type="component" value="Unassembled WGS sequence"/>
</dbReference>
<organism evidence="2 3">
    <name type="scientific">Mollisia scopiformis</name>
    <name type="common">Conifer needle endophyte fungus</name>
    <name type="synonym">Phialocephala scopiformis</name>
    <dbReference type="NCBI Taxonomy" id="149040"/>
    <lineage>
        <taxon>Eukaryota</taxon>
        <taxon>Fungi</taxon>
        <taxon>Dikarya</taxon>
        <taxon>Ascomycota</taxon>
        <taxon>Pezizomycotina</taxon>
        <taxon>Leotiomycetes</taxon>
        <taxon>Helotiales</taxon>
        <taxon>Mollisiaceae</taxon>
        <taxon>Mollisia</taxon>
    </lineage>
</organism>
<dbReference type="EMBL" id="KQ947423">
    <property type="protein sequence ID" value="KUJ12800.1"/>
    <property type="molecule type" value="Genomic_DNA"/>
</dbReference>
<proteinExistence type="predicted"/>
<reference evidence="2 3" key="1">
    <citation type="submission" date="2015-10" db="EMBL/GenBank/DDBJ databases">
        <title>Full genome of DAOMC 229536 Phialocephala scopiformis, a fungal endophyte of spruce producing the potent anti-insectan compound rugulosin.</title>
        <authorList>
            <consortium name="DOE Joint Genome Institute"/>
            <person name="Walker A.K."/>
            <person name="Frasz S.L."/>
            <person name="Seifert K.A."/>
            <person name="Miller J.D."/>
            <person name="Mondo S.J."/>
            <person name="Labutti K."/>
            <person name="Lipzen A."/>
            <person name="Dockter R."/>
            <person name="Kennedy M."/>
            <person name="Grigoriev I.V."/>
            <person name="Spatafora J.W."/>
        </authorList>
    </citation>
    <scope>NUCLEOTIDE SEQUENCE [LARGE SCALE GENOMIC DNA]</scope>
    <source>
        <strain evidence="2 3">CBS 120377</strain>
    </source>
</reference>
<dbReference type="OrthoDB" id="27483at2759"/>
<name>A0A194WXZ9_MOLSC</name>
<sequence>MSNPEVFVIEDSRSDSENARNSRPAPSVDNPQTALGTYKNASEEGMEDTSEHKVEEGNLIEIDVIKKALEKCLNRVGTSGSFAYGRPWRDPPNPGLYLDGYGDVRFPLGPTEVQRIKTACTGIDLRNPEPELLPRNLSPPPIWQLAATEWKTGNPSWTKILAAIATTMYTQLGIRDTIPILTPSSLILQAAGSDLSQLHRPTPRSTAFGFLDVVLPSKHAGGELLLRYTFGFEQRSSVQNYPAAPVCGGVSRLYFVLTSWERHLVERKRKFLAYSLDSTYDELILARQKLVGRDQYVVSQLEDACQATGFCLFLATIERKLSGSTNSETTIGGYHLMDAVDETSCKLQHVADLDGREFSSDLELLIEERQVLVNNSCWESRQRKNEAYDKYNGQLIHWLRRQAVVIVPRSSRMSLLLGACAVERQDDITKLLQAYVLHDAQYMDEDARLDIKDLCSIAVSSSTWESQSNKFEDQTVIGALKAIIKYRDVHLFESALPLLFSKDKYFRLIETEMSRLGKDWFYARLESCVHDSRTFDLRHERMFLIYQRIRDHDWASAQLKAAVTLLASHTAEEGTLLGKMATLWQGHKDILSPMLIPLILRHARNPRTLISRLLFSFKVIYLTARQK</sequence>
<keyword evidence="3" id="KW-1185">Reference proteome</keyword>
<evidence type="ECO:0000313" key="2">
    <source>
        <dbReference type="EMBL" id="KUJ12800.1"/>
    </source>
</evidence>
<protein>
    <submittedName>
        <fullName evidence="2">Uncharacterized protein</fullName>
    </submittedName>
</protein>
<dbReference type="AlphaFoldDB" id="A0A194WXZ9"/>
<dbReference type="RefSeq" id="XP_018067155.1">
    <property type="nucleotide sequence ID" value="XM_018220288.1"/>
</dbReference>
<dbReference type="InParanoid" id="A0A194WXZ9"/>
<dbReference type="GeneID" id="28830014"/>
<feature type="compositionally biased region" description="Basic and acidic residues" evidence="1">
    <location>
        <begin position="10"/>
        <end position="20"/>
    </location>
</feature>
<evidence type="ECO:0000256" key="1">
    <source>
        <dbReference type="SAM" id="MobiDB-lite"/>
    </source>
</evidence>
<gene>
    <name evidence="2" type="ORF">LY89DRAFT_737710</name>
</gene>
<accession>A0A194WXZ9</accession>
<dbReference type="KEGG" id="psco:LY89DRAFT_737710"/>
<feature type="region of interest" description="Disordered" evidence="1">
    <location>
        <begin position="1"/>
        <end position="54"/>
    </location>
</feature>